<evidence type="ECO:0000313" key="3">
    <source>
        <dbReference type="Proteomes" id="UP000824469"/>
    </source>
</evidence>
<feature type="non-terminal residue" evidence="2">
    <location>
        <position position="219"/>
    </location>
</feature>
<accession>A0AA38FI59</accession>
<dbReference type="Pfam" id="PF00657">
    <property type="entry name" value="Lipase_GDSL"/>
    <property type="match status" value="1"/>
</dbReference>
<comment type="similarity">
    <text evidence="1">Belongs to the 'GDSL' lipolytic enzyme family.</text>
</comment>
<dbReference type="InterPro" id="IPR001087">
    <property type="entry name" value="GDSL"/>
</dbReference>
<proteinExistence type="inferred from homology"/>
<organism evidence="2 3">
    <name type="scientific">Taxus chinensis</name>
    <name type="common">Chinese yew</name>
    <name type="synonym">Taxus wallichiana var. chinensis</name>
    <dbReference type="NCBI Taxonomy" id="29808"/>
    <lineage>
        <taxon>Eukaryota</taxon>
        <taxon>Viridiplantae</taxon>
        <taxon>Streptophyta</taxon>
        <taxon>Embryophyta</taxon>
        <taxon>Tracheophyta</taxon>
        <taxon>Spermatophyta</taxon>
        <taxon>Pinopsida</taxon>
        <taxon>Pinidae</taxon>
        <taxon>Conifers II</taxon>
        <taxon>Cupressales</taxon>
        <taxon>Taxaceae</taxon>
        <taxon>Taxus</taxon>
    </lineage>
</organism>
<dbReference type="GO" id="GO:0016788">
    <property type="term" value="F:hydrolase activity, acting on ester bonds"/>
    <property type="evidence" value="ECO:0007669"/>
    <property type="project" value="InterPro"/>
</dbReference>
<name>A0AA38FI59_TAXCH</name>
<dbReference type="SUPFAM" id="SSF52266">
    <property type="entry name" value="SGNH hydrolase"/>
    <property type="match status" value="1"/>
</dbReference>
<sequence>EFVGVSNLLPAYSDPEFRGEKLLTGASFGSSGSGYARSTAHNFNVLPLEKQVNNFRKYKAQLVNMVGQEYAVKIVSEALFGISTGTNDFTNNYYLNPLTKSNNYSVEGFQNLLIHSLTVFIQNIFSEGCTKLVIIGLPPFGCLPSQITLHNLLGNTCVEEFNEVAMSFNAKIKSLAAKMMLNHRDLRIVYFDIYDTLVDTVNFPFKYGFRETRKGCCGT</sequence>
<dbReference type="Gene3D" id="3.40.50.1110">
    <property type="entry name" value="SGNH hydrolase"/>
    <property type="match status" value="1"/>
</dbReference>
<comment type="caution">
    <text evidence="2">The sequence shown here is derived from an EMBL/GenBank/DDBJ whole genome shotgun (WGS) entry which is preliminary data.</text>
</comment>
<evidence type="ECO:0000256" key="1">
    <source>
        <dbReference type="ARBA" id="ARBA00008668"/>
    </source>
</evidence>
<dbReference type="EMBL" id="JAHRHJ020000009">
    <property type="protein sequence ID" value="KAH9302862.1"/>
    <property type="molecule type" value="Genomic_DNA"/>
</dbReference>
<dbReference type="InterPro" id="IPR050592">
    <property type="entry name" value="GDSL_lipolytic_enzyme"/>
</dbReference>
<gene>
    <name evidence="2" type="ORF">KI387_014445</name>
</gene>
<evidence type="ECO:0008006" key="4">
    <source>
        <dbReference type="Google" id="ProtNLM"/>
    </source>
</evidence>
<dbReference type="AlphaFoldDB" id="A0AA38FI59"/>
<evidence type="ECO:0000313" key="2">
    <source>
        <dbReference type="EMBL" id="KAH9302862.1"/>
    </source>
</evidence>
<feature type="non-terminal residue" evidence="2">
    <location>
        <position position="1"/>
    </location>
</feature>
<dbReference type="PANTHER" id="PTHR45642">
    <property type="entry name" value="GDSL ESTERASE/LIPASE EXL3"/>
    <property type="match status" value="1"/>
</dbReference>
<protein>
    <recommendedName>
        <fullName evidence="4">GDSL esterase/lipase</fullName>
    </recommendedName>
</protein>
<dbReference type="Proteomes" id="UP000824469">
    <property type="component" value="Unassembled WGS sequence"/>
</dbReference>
<dbReference type="PANTHER" id="PTHR45642:SF95">
    <property type="entry name" value="GDSL-LIKE LIPASE_ACYLHYDROLASE FAMILY PROTEIN, EXPRESSED"/>
    <property type="match status" value="1"/>
</dbReference>
<dbReference type="InterPro" id="IPR036514">
    <property type="entry name" value="SGNH_hydro_sf"/>
</dbReference>
<reference evidence="2 3" key="1">
    <citation type="journal article" date="2021" name="Nat. Plants">
        <title>The Taxus genome provides insights into paclitaxel biosynthesis.</title>
        <authorList>
            <person name="Xiong X."/>
            <person name="Gou J."/>
            <person name="Liao Q."/>
            <person name="Li Y."/>
            <person name="Zhou Q."/>
            <person name="Bi G."/>
            <person name="Li C."/>
            <person name="Du R."/>
            <person name="Wang X."/>
            <person name="Sun T."/>
            <person name="Guo L."/>
            <person name="Liang H."/>
            <person name="Lu P."/>
            <person name="Wu Y."/>
            <person name="Zhang Z."/>
            <person name="Ro D.K."/>
            <person name="Shang Y."/>
            <person name="Huang S."/>
            <person name="Yan J."/>
        </authorList>
    </citation>
    <scope>NUCLEOTIDE SEQUENCE [LARGE SCALE GENOMIC DNA]</scope>
    <source>
        <strain evidence="2">Ta-2019</strain>
    </source>
</reference>
<keyword evidence="3" id="KW-1185">Reference proteome</keyword>
<dbReference type="OMA" id="NIFSEGC"/>